<name>A0A1T3NVN3_9ACTN</name>
<accession>A0A1T3NVN3</accession>
<gene>
    <name evidence="2" type="ORF">B4N89_07735</name>
</gene>
<proteinExistence type="predicted"/>
<dbReference type="InterPro" id="IPR013783">
    <property type="entry name" value="Ig-like_fold"/>
</dbReference>
<dbReference type="Gene3D" id="2.120.10.30">
    <property type="entry name" value="TolB, C-terminal domain"/>
    <property type="match status" value="1"/>
</dbReference>
<reference evidence="2 3" key="1">
    <citation type="submission" date="2017-03" db="EMBL/GenBank/DDBJ databases">
        <title>Draft genome sequence of Streptomyces scabrisporus NF3, endophyte isolated from Amphipterygium adstringens.</title>
        <authorList>
            <person name="Vazquez M."/>
            <person name="Ceapa C.D."/>
            <person name="Rodriguez Luna D."/>
            <person name="Sanchez Esquivel S."/>
        </authorList>
    </citation>
    <scope>NUCLEOTIDE SEQUENCE [LARGE SCALE GENOMIC DNA]</scope>
    <source>
        <strain evidence="2 3">NF3</strain>
    </source>
</reference>
<dbReference type="STRING" id="159449.B4N89_07735"/>
<dbReference type="InterPro" id="IPR011042">
    <property type="entry name" value="6-blade_b-propeller_TolB-like"/>
</dbReference>
<comment type="caution">
    <text evidence="2">The sequence shown here is derived from an EMBL/GenBank/DDBJ whole genome shotgun (WGS) entry which is preliminary data.</text>
</comment>
<dbReference type="Gene3D" id="2.60.40.10">
    <property type="entry name" value="Immunoglobulins"/>
    <property type="match status" value="1"/>
</dbReference>
<evidence type="ECO:0000313" key="2">
    <source>
        <dbReference type="EMBL" id="OPC80854.1"/>
    </source>
</evidence>
<dbReference type="InterPro" id="IPR011044">
    <property type="entry name" value="Quino_amine_DH_bsu"/>
</dbReference>
<dbReference type="AlphaFoldDB" id="A0A1T3NVN3"/>
<protein>
    <submittedName>
        <fullName evidence="2">Uncharacterized protein</fullName>
    </submittedName>
</protein>
<organism evidence="2 3">
    <name type="scientific">Embleya scabrispora</name>
    <dbReference type="NCBI Taxonomy" id="159449"/>
    <lineage>
        <taxon>Bacteria</taxon>
        <taxon>Bacillati</taxon>
        <taxon>Actinomycetota</taxon>
        <taxon>Actinomycetes</taxon>
        <taxon>Kitasatosporales</taxon>
        <taxon>Streptomycetaceae</taxon>
        <taxon>Embleya</taxon>
    </lineage>
</organism>
<evidence type="ECO:0000313" key="3">
    <source>
        <dbReference type="Proteomes" id="UP000190037"/>
    </source>
</evidence>
<dbReference type="GO" id="GO:0005975">
    <property type="term" value="P:carbohydrate metabolic process"/>
    <property type="evidence" value="ECO:0007669"/>
    <property type="project" value="UniProtKB-ARBA"/>
</dbReference>
<feature type="region of interest" description="Disordered" evidence="1">
    <location>
        <begin position="1"/>
        <end position="27"/>
    </location>
</feature>
<dbReference type="SUPFAM" id="SSF50969">
    <property type="entry name" value="YVTN repeat-like/Quinoprotein amine dehydrogenase"/>
    <property type="match status" value="1"/>
</dbReference>
<dbReference type="OrthoDB" id="9801244at2"/>
<dbReference type="Pfam" id="PF05345">
    <property type="entry name" value="He_PIG"/>
    <property type="match status" value="1"/>
</dbReference>
<sequence>MNRSRSATPPKTRPPIGAAPRPGRRRTIRAPRIARTAVAAALATGLATAVGITPAHAADPPHVRCTLADARIGESSGLAPSSRHPGIAYTLNDSGNTPDVFAIDTNTCRTVAVLHVSGATNTDWEAISVGTDDAGNPAIFAADIGNNLGTRTQVTLYRIAEPATLADATVPATGFPLRFADGAHDAETALIDPRDNRLYVASKLFGAPGSLYQAPLSLRSDQVNELTRVGPAPDTSTDGAFAPDGRSFAIRNYSDITVYSAPGQQLAKFAAPSTTQGESLMYAPDGKSLYVGSEGANSPLWMVPLPPEAIPGGPGPSTVTIADPGPQTSKFNQQVSLALRVSGGTAPYSCSGRNLPAGVFVNASTCVISGRAWGVGTFAAEVTATDSAGAKAVAAFRWTVNWF</sequence>
<dbReference type="Proteomes" id="UP000190037">
    <property type="component" value="Unassembled WGS sequence"/>
</dbReference>
<dbReference type="EMBL" id="MWQN01000001">
    <property type="protein sequence ID" value="OPC80854.1"/>
    <property type="molecule type" value="Genomic_DNA"/>
</dbReference>
<dbReference type="RefSeq" id="WP_078975147.1">
    <property type="nucleotide sequence ID" value="NZ_MWQN01000001.1"/>
</dbReference>
<evidence type="ECO:0000256" key="1">
    <source>
        <dbReference type="SAM" id="MobiDB-lite"/>
    </source>
</evidence>
<keyword evidence="3" id="KW-1185">Reference proteome</keyword>